<dbReference type="AlphaFoldDB" id="A0A0F4HEY3"/>
<dbReference type="CDD" id="cd00293">
    <property type="entry name" value="USP-like"/>
    <property type="match status" value="1"/>
</dbReference>
<proteinExistence type="inferred from homology"/>
<dbReference type="PANTHER" id="PTHR46268">
    <property type="entry name" value="STRESS RESPONSE PROTEIN NHAX"/>
    <property type="match status" value="1"/>
</dbReference>
<dbReference type="Pfam" id="PF00582">
    <property type="entry name" value="Usp"/>
    <property type="match status" value="1"/>
</dbReference>
<feature type="domain" description="UspA" evidence="2">
    <location>
        <begin position="4"/>
        <end position="148"/>
    </location>
</feature>
<evidence type="ECO:0000259" key="2">
    <source>
        <dbReference type="Pfam" id="PF00582"/>
    </source>
</evidence>
<reference evidence="4 6" key="2">
    <citation type="submission" date="2020-04" db="EMBL/GenBank/DDBJ databases">
        <title>Novel strain L. Fermentum HFD1 producer antibacterial peptides.</title>
        <authorList>
            <person name="Ozhegov G.D."/>
            <person name="Pavlova A.S."/>
            <person name="Zhuravleva D.E."/>
            <person name="Gogoleva N.V."/>
            <person name="Shagimardanova E.I."/>
            <person name="Markelova M.I."/>
            <person name="Yarullina D.R."/>
            <person name="Kayumov A.R."/>
        </authorList>
    </citation>
    <scope>NUCLEOTIDE SEQUENCE [LARGE SCALE GENOMIC DNA]</scope>
    <source>
        <strain evidence="4 6">HFD1</strain>
    </source>
</reference>
<name>A0A0F4HEY3_LIMFE</name>
<dbReference type="SUPFAM" id="SSF52402">
    <property type="entry name" value="Adenine nucleotide alpha hydrolases-like"/>
    <property type="match status" value="1"/>
</dbReference>
<evidence type="ECO:0000313" key="3">
    <source>
        <dbReference type="EMBL" id="AOR73835.1"/>
    </source>
</evidence>
<evidence type="ECO:0000313" key="4">
    <source>
        <dbReference type="EMBL" id="QIX59085.1"/>
    </source>
</evidence>
<comment type="similarity">
    <text evidence="1">Belongs to the universal stress protein A family.</text>
</comment>
<dbReference type="Proteomes" id="UP000503169">
    <property type="component" value="Chromosome"/>
</dbReference>
<dbReference type="RefSeq" id="WP_003683646.1">
    <property type="nucleotide sequence ID" value="NZ_AP024320.1"/>
</dbReference>
<dbReference type="PANTHER" id="PTHR46268:SF6">
    <property type="entry name" value="UNIVERSAL STRESS PROTEIN UP12"/>
    <property type="match status" value="1"/>
</dbReference>
<reference evidence="3 5" key="1">
    <citation type="submission" date="2016-09" db="EMBL/GenBank/DDBJ databases">
        <title>Genome Sequence of the Lactobacillus fermentum strain NCC2970 (CNCM I-5068).</title>
        <authorList>
            <person name="Barretto C."/>
            <person name="Ngom-Bru C."/>
            <person name="Genevaz A."/>
            <person name="Fournier C."/>
            <person name="Moine D."/>
            <person name="Kassam M."/>
            <person name="Iltis A."/>
            <person name="Sagory-Zalkind P."/>
            <person name="Faucherand G."/>
            <person name="Descombes P."/>
            <person name="Duboux S."/>
        </authorList>
    </citation>
    <scope>NUCLEOTIDE SEQUENCE [LARGE SCALE GENOMIC DNA]</scope>
    <source>
        <strain evidence="3 5">NCC2970</strain>
    </source>
</reference>
<evidence type="ECO:0000313" key="5">
    <source>
        <dbReference type="Proteomes" id="UP000094714"/>
    </source>
</evidence>
<protein>
    <submittedName>
        <fullName evidence="3 4">Universal stress protein</fullName>
    </submittedName>
</protein>
<dbReference type="PRINTS" id="PR01438">
    <property type="entry name" value="UNVRSLSTRESS"/>
</dbReference>
<dbReference type="InterPro" id="IPR006015">
    <property type="entry name" value="Universal_stress_UspA"/>
</dbReference>
<dbReference type="EMBL" id="CP017151">
    <property type="protein sequence ID" value="AOR73835.1"/>
    <property type="molecule type" value="Genomic_DNA"/>
</dbReference>
<accession>A0A0F4HEY3</accession>
<dbReference type="InterPro" id="IPR014729">
    <property type="entry name" value="Rossmann-like_a/b/a_fold"/>
</dbReference>
<gene>
    <name evidence="4" type="ORF">HCY95_01525</name>
    <name evidence="3" type="ORF">LACFE_CDS0361</name>
</gene>
<evidence type="ECO:0000313" key="6">
    <source>
        <dbReference type="Proteomes" id="UP000503169"/>
    </source>
</evidence>
<dbReference type="InterPro" id="IPR006016">
    <property type="entry name" value="UspA"/>
</dbReference>
<dbReference type="PATRIC" id="fig|1613.112.peg.382"/>
<sequence length="166" mass="17804">MVEYKNVMVGVDGSKQSQVAFEKGLHVAKENGATLHLVSVINGEQYPSGSTLGYGFVDRGLYDDATKKMTDVLTKMKEEAVAAGVTDVHTDVMIGNAKVELTESYPKDNHIDLIVIGASGLNVIGRMIVGSTAAYVVRQAPCDVTVVKTDSENKPISVKRASYPEL</sequence>
<dbReference type="Gene3D" id="3.40.50.620">
    <property type="entry name" value="HUPs"/>
    <property type="match status" value="1"/>
</dbReference>
<evidence type="ECO:0000256" key="1">
    <source>
        <dbReference type="ARBA" id="ARBA00008791"/>
    </source>
</evidence>
<organism evidence="3 5">
    <name type="scientific">Limosilactobacillus fermentum</name>
    <name type="common">Lactobacillus fermentum</name>
    <dbReference type="NCBI Taxonomy" id="1613"/>
    <lineage>
        <taxon>Bacteria</taxon>
        <taxon>Bacillati</taxon>
        <taxon>Bacillota</taxon>
        <taxon>Bacilli</taxon>
        <taxon>Lactobacillales</taxon>
        <taxon>Lactobacillaceae</taxon>
        <taxon>Limosilactobacillus</taxon>
    </lineage>
</organism>
<dbReference type="EMBL" id="CP050919">
    <property type="protein sequence ID" value="QIX59085.1"/>
    <property type="molecule type" value="Genomic_DNA"/>
</dbReference>
<dbReference type="Proteomes" id="UP000094714">
    <property type="component" value="Chromosome"/>
</dbReference>